<evidence type="ECO:0008006" key="3">
    <source>
        <dbReference type="Google" id="ProtNLM"/>
    </source>
</evidence>
<sequence length="157" mass="16946">MAFPDDPVFAAVQAYLGYTDLISGAWVPGAWDPADGTLVYENESDGPPAGDVSTWVLVMLNSELYGQESIGAGDQGSNRWDEGGTLWLHVFTPRGTGSKEARRLAKGLANLFRGNNTLMSGLLEFMDADLGAGDPGKENANYYLMSVSIEWRVIDAH</sequence>
<dbReference type="Proteomes" id="UP000030377">
    <property type="component" value="Unassembled WGS sequence"/>
</dbReference>
<dbReference type="RefSeq" id="WP_038943326.1">
    <property type="nucleotide sequence ID" value="NZ_JRPN01000042.1"/>
</dbReference>
<evidence type="ECO:0000313" key="2">
    <source>
        <dbReference type="Proteomes" id="UP000030377"/>
    </source>
</evidence>
<dbReference type="Gene3D" id="3.30.2000.20">
    <property type="match status" value="1"/>
</dbReference>
<dbReference type="AlphaFoldDB" id="A0A0A3XHD8"/>
<reference evidence="1 2" key="1">
    <citation type="submission" date="2014-09" db="EMBL/GenBank/DDBJ databases">
        <title>Draft genome of Bradyrhizobium japonicum Is-34.</title>
        <authorList>
            <person name="Tsurumaru H."/>
            <person name="Yamakawa T."/>
            <person name="Hashimoto S."/>
            <person name="Okizaki K."/>
            <person name="Kanesaki Y."/>
            <person name="Yoshikawa H."/>
            <person name="Yajima S."/>
        </authorList>
    </citation>
    <scope>NUCLEOTIDE SEQUENCE [LARGE SCALE GENOMIC DNA]</scope>
    <source>
        <strain evidence="1 2">Is-34</strain>
    </source>
</reference>
<protein>
    <recommendedName>
        <fullName evidence="3">DUF3168 domain-containing protein</fullName>
    </recommendedName>
</protein>
<accession>A0A0A3XHD8</accession>
<organism evidence="1 2">
    <name type="scientific">Bradyrhizobium japonicum</name>
    <dbReference type="NCBI Taxonomy" id="375"/>
    <lineage>
        <taxon>Bacteria</taxon>
        <taxon>Pseudomonadati</taxon>
        <taxon>Pseudomonadota</taxon>
        <taxon>Alphaproteobacteria</taxon>
        <taxon>Hyphomicrobiales</taxon>
        <taxon>Nitrobacteraceae</taxon>
        <taxon>Bradyrhizobium</taxon>
    </lineage>
</organism>
<comment type="caution">
    <text evidence="1">The sequence shown here is derived from an EMBL/GenBank/DDBJ whole genome shotgun (WGS) entry which is preliminary data.</text>
</comment>
<dbReference type="EMBL" id="JRPN01000042">
    <property type="protein sequence ID" value="KGT73725.1"/>
    <property type="molecule type" value="Genomic_DNA"/>
</dbReference>
<proteinExistence type="predicted"/>
<dbReference type="Pfam" id="PF13554">
    <property type="entry name" value="Phage_tail_terminator_5"/>
    <property type="match status" value="1"/>
</dbReference>
<evidence type="ECO:0000313" key="1">
    <source>
        <dbReference type="EMBL" id="KGT73725.1"/>
    </source>
</evidence>
<name>A0A0A3XHD8_BRAJP</name>
<gene>
    <name evidence="1" type="ORF">MA20_43050</name>
</gene>
<dbReference type="InterPro" id="IPR025395">
    <property type="entry name" value="Phage_tail_terminator-like"/>
</dbReference>